<keyword evidence="2" id="KW-1185">Reference proteome</keyword>
<accession>A0ACB8XDF9</accession>
<evidence type="ECO:0000313" key="2">
    <source>
        <dbReference type="Proteomes" id="UP001055879"/>
    </source>
</evidence>
<gene>
    <name evidence="1" type="ORF">L6452_43780</name>
</gene>
<proteinExistence type="predicted"/>
<reference evidence="2" key="1">
    <citation type="journal article" date="2022" name="Mol. Ecol. Resour.">
        <title>The genomes of chicory, endive, great burdock and yacon provide insights into Asteraceae palaeo-polyploidization history and plant inulin production.</title>
        <authorList>
            <person name="Fan W."/>
            <person name="Wang S."/>
            <person name="Wang H."/>
            <person name="Wang A."/>
            <person name="Jiang F."/>
            <person name="Liu H."/>
            <person name="Zhao H."/>
            <person name="Xu D."/>
            <person name="Zhang Y."/>
        </authorList>
    </citation>
    <scope>NUCLEOTIDE SEQUENCE [LARGE SCALE GENOMIC DNA]</scope>
    <source>
        <strain evidence="2">cv. Niubang</strain>
    </source>
</reference>
<comment type="caution">
    <text evidence="1">The sequence shown here is derived from an EMBL/GenBank/DDBJ whole genome shotgun (WGS) entry which is preliminary data.</text>
</comment>
<protein>
    <submittedName>
        <fullName evidence="1">Uncharacterized protein</fullName>
    </submittedName>
</protein>
<reference evidence="1 2" key="2">
    <citation type="journal article" date="2022" name="Mol. Ecol. Resour.">
        <title>The genomes of chicory, endive, great burdock and yacon provide insights into Asteraceae paleo-polyploidization history and plant inulin production.</title>
        <authorList>
            <person name="Fan W."/>
            <person name="Wang S."/>
            <person name="Wang H."/>
            <person name="Wang A."/>
            <person name="Jiang F."/>
            <person name="Liu H."/>
            <person name="Zhao H."/>
            <person name="Xu D."/>
            <person name="Zhang Y."/>
        </authorList>
    </citation>
    <scope>NUCLEOTIDE SEQUENCE [LARGE SCALE GENOMIC DNA]</scope>
    <source>
        <strain evidence="2">cv. Niubang</strain>
    </source>
</reference>
<sequence length="120" mass="13824">MGGGWRRSTSVRFASIHAAVRLMMLRLSHHFSCASNVATRFGQEKYQKQVGSTGFAHWMIVPVGTDMHFNLGMEGQDRPSRTMTPFDEYFFFTVMYLSSLKFLARDNGEHWRIKRRAGTV</sequence>
<organism evidence="1 2">
    <name type="scientific">Arctium lappa</name>
    <name type="common">Greater burdock</name>
    <name type="synonym">Lappa major</name>
    <dbReference type="NCBI Taxonomy" id="4217"/>
    <lineage>
        <taxon>Eukaryota</taxon>
        <taxon>Viridiplantae</taxon>
        <taxon>Streptophyta</taxon>
        <taxon>Embryophyta</taxon>
        <taxon>Tracheophyta</taxon>
        <taxon>Spermatophyta</taxon>
        <taxon>Magnoliopsida</taxon>
        <taxon>eudicotyledons</taxon>
        <taxon>Gunneridae</taxon>
        <taxon>Pentapetalae</taxon>
        <taxon>asterids</taxon>
        <taxon>campanulids</taxon>
        <taxon>Asterales</taxon>
        <taxon>Asteraceae</taxon>
        <taxon>Carduoideae</taxon>
        <taxon>Cardueae</taxon>
        <taxon>Arctiinae</taxon>
        <taxon>Arctium</taxon>
    </lineage>
</organism>
<dbReference type="EMBL" id="CM042064">
    <property type="protein sequence ID" value="KAI3665159.1"/>
    <property type="molecule type" value="Genomic_DNA"/>
</dbReference>
<evidence type="ECO:0000313" key="1">
    <source>
        <dbReference type="EMBL" id="KAI3665159.1"/>
    </source>
</evidence>
<dbReference type="Proteomes" id="UP001055879">
    <property type="component" value="Linkage Group LG18"/>
</dbReference>
<name>A0ACB8XDF9_ARCLA</name>